<protein>
    <submittedName>
        <fullName evidence="2">Uncharacterized protein</fullName>
    </submittedName>
</protein>
<feature type="chain" id="PRO_5045553926" evidence="1">
    <location>
        <begin position="29"/>
        <end position="190"/>
    </location>
</feature>
<dbReference type="Proteomes" id="UP000603200">
    <property type="component" value="Unassembled WGS sequence"/>
</dbReference>
<gene>
    <name evidence="2" type="ORF">Ahu01nite_051360</name>
</gene>
<proteinExistence type="predicted"/>
<reference evidence="2 3" key="1">
    <citation type="submission" date="2021-01" db="EMBL/GenBank/DDBJ databases">
        <title>Whole genome shotgun sequence of Actinoplanes humidus NBRC 14915.</title>
        <authorList>
            <person name="Komaki H."/>
            <person name="Tamura T."/>
        </authorList>
    </citation>
    <scope>NUCLEOTIDE SEQUENCE [LARGE SCALE GENOMIC DNA]</scope>
    <source>
        <strain evidence="2 3">NBRC 14915</strain>
    </source>
</reference>
<comment type="caution">
    <text evidence="2">The sequence shown here is derived from an EMBL/GenBank/DDBJ whole genome shotgun (WGS) entry which is preliminary data.</text>
</comment>
<evidence type="ECO:0000313" key="2">
    <source>
        <dbReference type="EMBL" id="GIE22034.1"/>
    </source>
</evidence>
<dbReference type="RefSeq" id="WP_203839138.1">
    <property type="nucleotide sequence ID" value="NZ_BAAATV010000002.1"/>
</dbReference>
<organism evidence="2 3">
    <name type="scientific">Winogradskya humida</name>
    <dbReference type="NCBI Taxonomy" id="113566"/>
    <lineage>
        <taxon>Bacteria</taxon>
        <taxon>Bacillati</taxon>
        <taxon>Actinomycetota</taxon>
        <taxon>Actinomycetes</taxon>
        <taxon>Micromonosporales</taxon>
        <taxon>Micromonosporaceae</taxon>
        <taxon>Winogradskya</taxon>
    </lineage>
</organism>
<keyword evidence="3" id="KW-1185">Reference proteome</keyword>
<name>A0ABQ3ZTZ4_9ACTN</name>
<evidence type="ECO:0000313" key="3">
    <source>
        <dbReference type="Proteomes" id="UP000603200"/>
    </source>
</evidence>
<feature type="signal peptide" evidence="1">
    <location>
        <begin position="1"/>
        <end position="28"/>
    </location>
</feature>
<accession>A0ABQ3ZTZ4</accession>
<keyword evidence="1" id="KW-0732">Signal</keyword>
<evidence type="ECO:0000256" key="1">
    <source>
        <dbReference type="SAM" id="SignalP"/>
    </source>
</evidence>
<dbReference type="EMBL" id="BOMN01000065">
    <property type="protein sequence ID" value="GIE22034.1"/>
    <property type="molecule type" value="Genomic_DNA"/>
</dbReference>
<sequence length="190" mass="19592">MSKLTRTTTTVLVTLAAAAVIAPTAASAKPPAGTASLRGSAHLIFPPTPDDEVNFTVDAHSRYAGSGPFPSESWGTARVSHVFTGEHPGEIWYALAVDCLMTGPDTATVTGVVTTASPDGQSLIGTRLGFSVADTGRHDTVGFTGVQGTAELPKCMAPAAFFQVRDGDYRVTDANHWGTGMSASPIAEQG</sequence>